<feature type="transmembrane region" description="Helical" evidence="6">
    <location>
        <begin position="7"/>
        <end position="27"/>
    </location>
</feature>
<dbReference type="GO" id="GO:0005295">
    <property type="term" value="F:neutral L-amino acid:sodium symporter activity"/>
    <property type="evidence" value="ECO:0007669"/>
    <property type="project" value="TreeGrafter"/>
</dbReference>
<dbReference type="AlphaFoldDB" id="A0A5B5VT17"/>
<dbReference type="InterPro" id="IPR001991">
    <property type="entry name" value="Na-dicarboxylate_symporter"/>
</dbReference>
<dbReference type="PRINTS" id="PR00173">
    <property type="entry name" value="EDTRNSPORT"/>
</dbReference>
<name>A0A5B5VT17_9BACT</name>
<reference evidence="7" key="2">
    <citation type="submission" date="2022-01" db="EMBL/GenBank/DDBJ databases">
        <title>Novel bile acid biosynthetic pathways are enriched in the microbiome of centenarians.</title>
        <authorList>
            <person name="Sato Y."/>
            <person name="Atarashi K."/>
            <person name="Plichta R.D."/>
            <person name="Arai Y."/>
            <person name="Sasajima S."/>
            <person name="Kearney M.S."/>
            <person name="Suda W."/>
            <person name="Takeshita K."/>
            <person name="Sasaki T."/>
            <person name="Okamoto S."/>
            <person name="Skelly N.A."/>
            <person name="Okamura Y."/>
            <person name="Vlamakis H."/>
            <person name="Li Y."/>
            <person name="Tanoue T."/>
            <person name="Takei H."/>
            <person name="Nittono H."/>
            <person name="Narushima S."/>
            <person name="Irie J."/>
            <person name="Itoh H."/>
            <person name="Moriya K."/>
            <person name="Sugiura Y."/>
            <person name="Suematsu M."/>
            <person name="Moritoki N."/>
            <person name="Shibata S."/>
            <person name="Littman R.D."/>
            <person name="Fischbach A.M."/>
            <person name="Uwamino Y."/>
            <person name="Inoue T."/>
            <person name="Honda A."/>
            <person name="Hattori M."/>
            <person name="Murai T."/>
            <person name="Xavier J.R."/>
            <person name="Hirose N."/>
            <person name="Honda K."/>
        </authorList>
    </citation>
    <scope>NUCLEOTIDE SEQUENCE</scope>
    <source>
        <strain evidence="7">CE91-St16</strain>
    </source>
</reference>
<evidence type="ECO:0000256" key="5">
    <source>
        <dbReference type="ARBA" id="ARBA00023136"/>
    </source>
</evidence>
<evidence type="ECO:0000313" key="8">
    <source>
        <dbReference type="EMBL" id="KAA3160550.1"/>
    </source>
</evidence>
<dbReference type="EMBL" id="VVND01000002">
    <property type="protein sequence ID" value="KAA3160550.1"/>
    <property type="molecule type" value="Genomic_DNA"/>
</dbReference>
<evidence type="ECO:0000256" key="6">
    <source>
        <dbReference type="SAM" id="Phobius"/>
    </source>
</evidence>
<feature type="transmembrane region" description="Helical" evidence="6">
    <location>
        <begin position="309"/>
        <end position="338"/>
    </location>
</feature>
<gene>
    <name evidence="7" type="ORF">CE91St16_34860</name>
    <name evidence="8" type="ORF">F2A26_02090</name>
</gene>
<dbReference type="GO" id="GO:0032329">
    <property type="term" value="P:serine transport"/>
    <property type="evidence" value="ECO:0007669"/>
    <property type="project" value="TreeGrafter"/>
</dbReference>
<dbReference type="Proteomes" id="UP000324870">
    <property type="component" value="Unassembled WGS sequence"/>
</dbReference>
<comment type="caution">
    <text evidence="7">The sequence shown here is derived from an EMBL/GenBank/DDBJ whole genome shotgun (WGS) entry which is preliminary data.</text>
</comment>
<evidence type="ECO:0000313" key="10">
    <source>
        <dbReference type="Proteomes" id="UP001055105"/>
    </source>
</evidence>
<evidence type="ECO:0000256" key="2">
    <source>
        <dbReference type="ARBA" id="ARBA00022448"/>
    </source>
</evidence>
<dbReference type="EMBL" id="BQOL01000004">
    <property type="protein sequence ID" value="GKI20578.1"/>
    <property type="molecule type" value="Genomic_DNA"/>
</dbReference>
<feature type="transmembrane region" description="Helical" evidence="6">
    <location>
        <begin position="127"/>
        <end position="146"/>
    </location>
</feature>
<dbReference type="Proteomes" id="UP001055105">
    <property type="component" value="Unassembled WGS sequence"/>
</dbReference>
<feature type="transmembrane region" description="Helical" evidence="6">
    <location>
        <begin position="198"/>
        <end position="225"/>
    </location>
</feature>
<keyword evidence="9" id="KW-1185">Reference proteome</keyword>
<evidence type="ECO:0000256" key="1">
    <source>
        <dbReference type="ARBA" id="ARBA00004141"/>
    </source>
</evidence>
<accession>A0A5B5VT17</accession>
<protein>
    <submittedName>
        <fullName evidence="8">Dicarboxylate/amino acid:cation symporter</fullName>
    </submittedName>
    <submittedName>
        <fullName evidence="7">Sodium:proton antiporter</fullName>
    </submittedName>
</protein>
<feature type="transmembrane region" description="Helical" evidence="6">
    <location>
        <begin position="237"/>
        <end position="257"/>
    </location>
</feature>
<feature type="transmembrane region" description="Helical" evidence="6">
    <location>
        <begin position="69"/>
        <end position="92"/>
    </location>
</feature>
<feature type="transmembrane region" description="Helical" evidence="6">
    <location>
        <begin position="39"/>
        <end position="57"/>
    </location>
</feature>
<reference evidence="8 9" key="1">
    <citation type="journal article" date="2019" name="Nat. Med.">
        <title>A library of human gut bacterial isolates paired with longitudinal multiomics data enables mechanistic microbiome research.</title>
        <authorList>
            <person name="Poyet M."/>
            <person name="Groussin M."/>
            <person name="Gibbons S.M."/>
            <person name="Avila-Pacheco J."/>
            <person name="Jiang X."/>
            <person name="Kearney S.M."/>
            <person name="Perrotta A.R."/>
            <person name="Berdy B."/>
            <person name="Zhao S."/>
            <person name="Lieberman T.D."/>
            <person name="Swanson P.K."/>
            <person name="Smith M."/>
            <person name="Roesemann S."/>
            <person name="Alexander J.E."/>
            <person name="Rich S.A."/>
            <person name="Livny J."/>
            <person name="Vlamakis H."/>
            <person name="Clish C."/>
            <person name="Bullock K."/>
            <person name="Deik A."/>
            <person name="Scott J."/>
            <person name="Pierce K.A."/>
            <person name="Xavier R.J."/>
            <person name="Alm E.J."/>
        </authorList>
    </citation>
    <scope>NUCLEOTIDE SEQUENCE [LARGE SCALE GENOMIC DNA]</scope>
    <source>
        <strain evidence="8 9">BIOML-A1</strain>
    </source>
</reference>
<feature type="transmembrane region" description="Helical" evidence="6">
    <location>
        <begin position="269"/>
        <end position="302"/>
    </location>
</feature>
<dbReference type="SUPFAM" id="SSF118215">
    <property type="entry name" value="Proton glutamate symport protein"/>
    <property type="match status" value="1"/>
</dbReference>
<comment type="subcellular location">
    <subcellularLocation>
        <location evidence="1">Membrane</location>
        <topology evidence="1">Multi-pass membrane protein</topology>
    </subcellularLocation>
</comment>
<evidence type="ECO:0000256" key="4">
    <source>
        <dbReference type="ARBA" id="ARBA00022989"/>
    </source>
</evidence>
<dbReference type="PANTHER" id="PTHR42865:SF8">
    <property type="entry name" value="SERINE_THREONINE TRANSPORTER SSTT"/>
    <property type="match status" value="1"/>
</dbReference>
<proteinExistence type="predicted"/>
<dbReference type="Gene3D" id="1.10.3860.10">
    <property type="entry name" value="Sodium:dicarboxylate symporter"/>
    <property type="match status" value="1"/>
</dbReference>
<dbReference type="InterPro" id="IPR036458">
    <property type="entry name" value="Na:dicarbo_symporter_sf"/>
</dbReference>
<dbReference type="RefSeq" id="WP_009597549.1">
    <property type="nucleotide sequence ID" value="NZ_AP025581.1"/>
</dbReference>
<keyword evidence="4 6" id="KW-1133">Transmembrane helix</keyword>
<evidence type="ECO:0000313" key="9">
    <source>
        <dbReference type="Proteomes" id="UP000324870"/>
    </source>
</evidence>
<dbReference type="PANTHER" id="PTHR42865">
    <property type="entry name" value="PROTON/GLUTAMATE-ASPARTATE SYMPORTER"/>
    <property type="match status" value="1"/>
</dbReference>
<feature type="transmembrane region" description="Helical" evidence="6">
    <location>
        <begin position="166"/>
        <end position="186"/>
    </location>
</feature>
<keyword evidence="2" id="KW-0813">Transport</keyword>
<keyword evidence="5 6" id="KW-0472">Membrane</keyword>
<dbReference type="GO" id="GO:0005886">
    <property type="term" value="C:plasma membrane"/>
    <property type="evidence" value="ECO:0007669"/>
    <property type="project" value="TreeGrafter"/>
</dbReference>
<keyword evidence="3 6" id="KW-0812">Transmembrane</keyword>
<evidence type="ECO:0000313" key="7">
    <source>
        <dbReference type="EMBL" id="GKI20578.1"/>
    </source>
</evidence>
<dbReference type="PROSITE" id="PS51257">
    <property type="entry name" value="PROKAR_LIPOPROTEIN"/>
    <property type="match status" value="1"/>
</dbReference>
<organism evidence="7 10">
    <name type="scientific">Alistipes finegoldii</name>
    <dbReference type="NCBI Taxonomy" id="214856"/>
    <lineage>
        <taxon>Bacteria</taxon>
        <taxon>Pseudomonadati</taxon>
        <taxon>Bacteroidota</taxon>
        <taxon>Bacteroidia</taxon>
        <taxon>Bacteroidales</taxon>
        <taxon>Rikenellaceae</taxon>
        <taxon>Alistipes</taxon>
    </lineage>
</organism>
<dbReference type="Pfam" id="PF00375">
    <property type="entry name" value="SDF"/>
    <property type="match status" value="1"/>
</dbReference>
<evidence type="ECO:0000256" key="3">
    <source>
        <dbReference type="ARBA" id="ARBA00022692"/>
    </source>
</evidence>
<sequence length="385" mass="40269">MKFRFGLLPRVVLAIGLGVGCGFFFPEWATRIALTFNDIFGQFLSFVIPLLILGLVAPGIADLGKNAGWLLAVTAALAYAFTLFSGFGTYLVGRAVFPALLEGSQAVLPDDAGAALTPYFTVQMPPLFGVMSALVLAFVLGLGMAYTHSVKLKGVMDEFKGIIERVIGSVIIPLLPFYIFGIFLSMTRSGQVAGVLGVFVKLIAVIFCMTVVLLLVQFSVAGLAARKNPLRMLRTMLAAYVTALGTQSSAATIPVTLAQTLKLGVRPEIASFVVPLCATIHLSGSMMKIVACALAVSMIAGLELPAGTFVGFILLLAVTMIAAPGVPGGAIMAALGLLESMLGFDETLAGLMIATYIAMDSFGTATNVTGDGAVAVIVDAIDRRR</sequence>